<evidence type="ECO:0000256" key="1">
    <source>
        <dbReference type="ARBA" id="ARBA00022468"/>
    </source>
</evidence>
<keyword evidence="5 7" id="KW-0547">Nucleotide-binding</keyword>
<dbReference type="InterPro" id="IPR006597">
    <property type="entry name" value="Sel1-like"/>
</dbReference>
<keyword evidence="6 7" id="KW-0067">ATP-binding</keyword>
<feature type="binding site" evidence="7">
    <location>
        <position position="41"/>
    </location>
    <ligand>
        <name>ATP</name>
        <dbReference type="ChEBI" id="CHEBI:30616"/>
    </ligand>
</feature>
<proteinExistence type="predicted"/>
<dbReference type="PROSITE" id="PS50011">
    <property type="entry name" value="PROTEIN_KINASE_DOM"/>
    <property type="match status" value="1"/>
</dbReference>
<evidence type="ECO:0000256" key="6">
    <source>
        <dbReference type="ARBA" id="ARBA00022840"/>
    </source>
</evidence>
<dbReference type="PANTHER" id="PTHR24113:SF12">
    <property type="entry name" value="RAN GTPASE-ACTIVATING PROTEIN 1"/>
    <property type="match status" value="1"/>
</dbReference>
<dbReference type="Gene3D" id="3.40.50.10140">
    <property type="entry name" value="Toll/interleukin-1 receptor homology (TIR) domain"/>
    <property type="match status" value="1"/>
</dbReference>
<dbReference type="SUPFAM" id="SSF52047">
    <property type="entry name" value="RNI-like"/>
    <property type="match status" value="1"/>
</dbReference>
<evidence type="ECO:0000313" key="10">
    <source>
        <dbReference type="EMBL" id="TPX34311.1"/>
    </source>
</evidence>
<dbReference type="CDD" id="cd00116">
    <property type="entry name" value="LRR_RI"/>
    <property type="match status" value="1"/>
</dbReference>
<dbReference type="InterPro" id="IPR032675">
    <property type="entry name" value="LRR_dom_sf"/>
</dbReference>
<keyword evidence="2" id="KW-0418">Kinase</keyword>
<reference evidence="10 11" key="1">
    <citation type="journal article" date="2019" name="Sci. Rep.">
        <title>Comparative genomics of chytrid fungi reveal insights into the obligate biotrophic and pathogenic lifestyle of Synchytrium endobioticum.</title>
        <authorList>
            <person name="van de Vossenberg B.T.L.H."/>
            <person name="Warris S."/>
            <person name="Nguyen H.D.T."/>
            <person name="van Gent-Pelzer M.P.E."/>
            <person name="Joly D.L."/>
            <person name="van de Geest H.C."/>
            <person name="Bonants P.J.M."/>
            <person name="Smith D.S."/>
            <person name="Levesque C.A."/>
            <person name="van der Lee T.A.J."/>
        </authorList>
    </citation>
    <scope>NUCLEOTIDE SEQUENCE [LARGE SCALE GENOMIC DNA]</scope>
    <source>
        <strain evidence="10 11">JEL517</strain>
    </source>
</reference>
<dbReference type="GO" id="GO:0006913">
    <property type="term" value="P:nucleocytoplasmic transport"/>
    <property type="evidence" value="ECO:0007669"/>
    <property type="project" value="TreeGrafter"/>
</dbReference>
<keyword evidence="2" id="KW-0723">Serine/threonine-protein kinase</keyword>
<feature type="region of interest" description="Disordered" evidence="8">
    <location>
        <begin position="693"/>
        <end position="754"/>
    </location>
</feature>
<sequence>MDTLILEESSLTFPSPREPLGTGGGGSVEKASYAGGTVAAKCLHVQQDNVALEQFKREVSYLASFRHPNIVFLYGYTDSIKIHPFRYMVMEYLNGGSLDTKLSSLVKEWPKRYKIAVDVVAGLCLIHSKGVIHRDLKSANVLLDDNGTAKLADFGLAKTSHSNSMSRVVGTPAYIAPEATGTGGKVSVKSDIWSLGVLLTEIASCVGPFGVASSKLTAGNILWFQKGNKPNMTNWTCPPKFKDLITRCLSISADERPTAAEVKLYLEENKSDISDIFGTPRQDVHDTSALSDALDEYARRFAPIPRWQCLQGYGPHAFFIRAECDGMNAKLLHYMLSPVGMHAYLDVECLQIGESYQGDFVAGLMRSRVIILIISKEAVSRFSTADKIGDNWERALEMHRNRQALVYPVLLSSRDGSGGMLTFENWDVSVYPDTKHVHPKSRSHDTIRQTIAAIFRLQGVKVYGIDKSLIPGLQAVYQKQVAVDSDRSGVLAERAFQGSYYANAVYWAKMSMELSGNPLGYYIYGRCVQDGLGDEMRNEPLAVELYQKAALLGHPEAAKRLLERKVVDSLPSPSSAGSTNVSLSGSESSTAMNLLRDFPQVQKFWRDSFGHVDVVDSTRFMNVLRLSSRGLAQKLKSNVVEAAEFRQSLSQTKENEIWAHDIANFLIDHDAEAGARLDVVSVNTLDELVQERVRKEEDERKRQLKAQQEAEEQARQEAAAAPMLGAATKARREAEERARQEAEERNRQQMADTKARIAKYPFLSGLENQSRWDLNGKSIGDDGARAIADALKGNTTMTKLGLGGNSIGDVGARAIADALTGNITMSELYLGDNRIGADGARAIADALKGNTTMTVLSLGDNSIGDVGARAIADALTGNTTMTKLGLEDNSIGAGGARAIADALKENATMTELYLHNNRIGDVGARAIADALKGNTTMTVLSLYNNSIGDVGARAIADALKCTTTMTKLGLGDNNIGAAGARAIADALTGNITMTVLSLGGNRIGDVGARAFADALTGNTTMSELYLGGNSIGDVGARAIADALTGNTTMSELYLGGNSIGASTQSYIKKTLPSVSVSM</sequence>
<dbReference type="Proteomes" id="UP000319731">
    <property type="component" value="Unassembled WGS sequence"/>
</dbReference>
<evidence type="ECO:0000256" key="5">
    <source>
        <dbReference type="ARBA" id="ARBA00022741"/>
    </source>
</evidence>
<dbReference type="Gene3D" id="3.80.10.10">
    <property type="entry name" value="Ribonuclease Inhibitor"/>
    <property type="match status" value="4"/>
</dbReference>
<gene>
    <name evidence="10" type="ORF">SmJEL517_g03010</name>
</gene>
<feature type="domain" description="Protein kinase" evidence="9">
    <location>
        <begin position="14"/>
        <end position="266"/>
    </location>
</feature>
<keyword evidence="3" id="KW-0433">Leucine-rich repeat</keyword>
<dbReference type="GO" id="GO:0005096">
    <property type="term" value="F:GTPase activator activity"/>
    <property type="evidence" value="ECO:0007669"/>
    <property type="project" value="UniProtKB-KW"/>
</dbReference>
<dbReference type="PANTHER" id="PTHR24113">
    <property type="entry name" value="RAN GTPASE-ACTIVATING PROTEIN 1"/>
    <property type="match status" value="1"/>
</dbReference>
<dbReference type="Gene3D" id="1.25.40.10">
    <property type="entry name" value="Tetratricopeptide repeat domain"/>
    <property type="match status" value="1"/>
</dbReference>
<dbReference type="InterPro" id="IPR035897">
    <property type="entry name" value="Toll_tir_struct_dom_sf"/>
</dbReference>
<dbReference type="STRING" id="1806994.A0A507C4A9"/>
<dbReference type="SUPFAM" id="SSF52200">
    <property type="entry name" value="Toll/Interleukin receptor TIR domain"/>
    <property type="match status" value="1"/>
</dbReference>
<dbReference type="GO" id="GO:0004674">
    <property type="term" value="F:protein serine/threonine kinase activity"/>
    <property type="evidence" value="ECO:0007669"/>
    <property type="project" value="UniProtKB-KW"/>
</dbReference>
<dbReference type="SUPFAM" id="SSF81901">
    <property type="entry name" value="HCP-like"/>
    <property type="match status" value="1"/>
</dbReference>
<dbReference type="AlphaFoldDB" id="A0A507C4A9"/>
<dbReference type="GO" id="GO:0005634">
    <property type="term" value="C:nucleus"/>
    <property type="evidence" value="ECO:0007669"/>
    <property type="project" value="TreeGrafter"/>
</dbReference>
<evidence type="ECO:0000256" key="8">
    <source>
        <dbReference type="SAM" id="MobiDB-lite"/>
    </source>
</evidence>
<evidence type="ECO:0000256" key="3">
    <source>
        <dbReference type="ARBA" id="ARBA00022614"/>
    </source>
</evidence>
<keyword evidence="11" id="KW-1185">Reference proteome</keyword>
<dbReference type="InterPro" id="IPR001611">
    <property type="entry name" value="Leu-rich_rpt"/>
</dbReference>
<dbReference type="InterPro" id="IPR017441">
    <property type="entry name" value="Protein_kinase_ATP_BS"/>
</dbReference>
<dbReference type="Pfam" id="PF13516">
    <property type="entry name" value="LRR_6"/>
    <property type="match status" value="9"/>
</dbReference>
<dbReference type="SMART" id="SM00368">
    <property type="entry name" value="LRR_RI"/>
    <property type="match status" value="11"/>
</dbReference>
<dbReference type="Pfam" id="PF00069">
    <property type="entry name" value="Pkinase"/>
    <property type="match status" value="1"/>
</dbReference>
<evidence type="ECO:0000256" key="2">
    <source>
        <dbReference type="ARBA" id="ARBA00022527"/>
    </source>
</evidence>
<keyword evidence="4" id="KW-0677">Repeat</keyword>
<dbReference type="RefSeq" id="XP_031025075.1">
    <property type="nucleotide sequence ID" value="XM_031168938.1"/>
</dbReference>
<comment type="caution">
    <text evidence="10">The sequence shown here is derived from an EMBL/GenBank/DDBJ whole genome shotgun (WGS) entry which is preliminary data.</text>
</comment>
<dbReference type="InterPro" id="IPR027038">
    <property type="entry name" value="RanGap"/>
</dbReference>
<organism evidence="10 11">
    <name type="scientific">Synchytrium microbalum</name>
    <dbReference type="NCBI Taxonomy" id="1806994"/>
    <lineage>
        <taxon>Eukaryota</taxon>
        <taxon>Fungi</taxon>
        <taxon>Fungi incertae sedis</taxon>
        <taxon>Chytridiomycota</taxon>
        <taxon>Chytridiomycota incertae sedis</taxon>
        <taxon>Chytridiomycetes</taxon>
        <taxon>Synchytriales</taxon>
        <taxon>Synchytriaceae</taxon>
        <taxon>Synchytrium</taxon>
    </lineage>
</organism>
<dbReference type="EMBL" id="QEAO01000014">
    <property type="protein sequence ID" value="TPX34311.1"/>
    <property type="molecule type" value="Genomic_DNA"/>
</dbReference>
<name>A0A507C4A9_9FUNG</name>
<dbReference type="InterPro" id="IPR000719">
    <property type="entry name" value="Prot_kinase_dom"/>
</dbReference>
<dbReference type="GO" id="GO:0031267">
    <property type="term" value="F:small GTPase binding"/>
    <property type="evidence" value="ECO:0007669"/>
    <property type="project" value="TreeGrafter"/>
</dbReference>
<dbReference type="PROSITE" id="PS00108">
    <property type="entry name" value="PROTEIN_KINASE_ST"/>
    <property type="match status" value="1"/>
</dbReference>
<dbReference type="Gene3D" id="1.10.510.10">
    <property type="entry name" value="Transferase(Phosphotransferase) domain 1"/>
    <property type="match status" value="1"/>
</dbReference>
<protein>
    <recommendedName>
        <fullName evidence="9">Protein kinase domain-containing protein</fullName>
    </recommendedName>
</protein>
<feature type="compositionally biased region" description="Basic and acidic residues" evidence="8">
    <location>
        <begin position="730"/>
        <end position="747"/>
    </location>
</feature>
<evidence type="ECO:0000313" key="11">
    <source>
        <dbReference type="Proteomes" id="UP000319731"/>
    </source>
</evidence>
<dbReference type="OrthoDB" id="333024at2759"/>
<dbReference type="GO" id="GO:0005829">
    <property type="term" value="C:cytosol"/>
    <property type="evidence" value="ECO:0007669"/>
    <property type="project" value="TreeGrafter"/>
</dbReference>
<dbReference type="InterPro" id="IPR008271">
    <property type="entry name" value="Ser/Thr_kinase_AS"/>
</dbReference>
<dbReference type="PRINTS" id="PR00109">
    <property type="entry name" value="TYRKINASE"/>
</dbReference>
<dbReference type="SUPFAM" id="SSF56112">
    <property type="entry name" value="Protein kinase-like (PK-like)"/>
    <property type="match status" value="1"/>
</dbReference>
<dbReference type="GO" id="GO:0048471">
    <property type="term" value="C:perinuclear region of cytoplasm"/>
    <property type="evidence" value="ECO:0007669"/>
    <property type="project" value="TreeGrafter"/>
</dbReference>
<dbReference type="SMART" id="SM00671">
    <property type="entry name" value="SEL1"/>
    <property type="match status" value="1"/>
</dbReference>
<dbReference type="PROSITE" id="PS00107">
    <property type="entry name" value="PROTEIN_KINASE_ATP"/>
    <property type="match status" value="1"/>
</dbReference>
<dbReference type="InterPro" id="IPR011009">
    <property type="entry name" value="Kinase-like_dom_sf"/>
</dbReference>
<keyword evidence="1" id="KW-0343">GTPase activation</keyword>
<evidence type="ECO:0000256" key="7">
    <source>
        <dbReference type="PROSITE-ProRule" id="PRU10141"/>
    </source>
</evidence>
<evidence type="ECO:0000259" key="9">
    <source>
        <dbReference type="PROSITE" id="PS50011"/>
    </source>
</evidence>
<dbReference type="SMART" id="SM00220">
    <property type="entry name" value="S_TKc"/>
    <property type="match status" value="1"/>
</dbReference>
<accession>A0A507C4A9</accession>
<dbReference type="GeneID" id="42004235"/>
<dbReference type="GO" id="GO:0005524">
    <property type="term" value="F:ATP binding"/>
    <property type="evidence" value="ECO:0007669"/>
    <property type="project" value="UniProtKB-UniRule"/>
</dbReference>
<dbReference type="InterPro" id="IPR001245">
    <property type="entry name" value="Ser-Thr/Tyr_kinase_cat_dom"/>
</dbReference>
<evidence type="ECO:0000256" key="4">
    <source>
        <dbReference type="ARBA" id="ARBA00022737"/>
    </source>
</evidence>
<keyword evidence="2" id="KW-0808">Transferase</keyword>
<dbReference type="InterPro" id="IPR011990">
    <property type="entry name" value="TPR-like_helical_dom_sf"/>
</dbReference>